<evidence type="ECO:0000313" key="1">
    <source>
        <dbReference type="EMBL" id="PNY08999.1"/>
    </source>
</evidence>
<proteinExistence type="predicted"/>
<evidence type="ECO:0000313" key="2">
    <source>
        <dbReference type="Proteomes" id="UP000236291"/>
    </source>
</evidence>
<protein>
    <submittedName>
        <fullName evidence="1">Uncharacterized protein</fullName>
    </submittedName>
</protein>
<sequence>MVSGLLQDLLGHLLSGFRYRITHRLYPRTKLNSDVCEGCVKKSHIGCEMAWTWVSVPSRLAMQLTVIHVHHRSTSNTNICPYYHAEIELSQVCYAPTAGNNTARTATQILTPPTAQIFPHHGIWPPSTPSHKPSPPQAPLQNRVLFSTTQIPFPTLFLATLQ</sequence>
<organism evidence="1 2">
    <name type="scientific">Trifolium pratense</name>
    <name type="common">Red clover</name>
    <dbReference type="NCBI Taxonomy" id="57577"/>
    <lineage>
        <taxon>Eukaryota</taxon>
        <taxon>Viridiplantae</taxon>
        <taxon>Streptophyta</taxon>
        <taxon>Embryophyta</taxon>
        <taxon>Tracheophyta</taxon>
        <taxon>Spermatophyta</taxon>
        <taxon>Magnoliopsida</taxon>
        <taxon>eudicotyledons</taxon>
        <taxon>Gunneridae</taxon>
        <taxon>Pentapetalae</taxon>
        <taxon>rosids</taxon>
        <taxon>fabids</taxon>
        <taxon>Fabales</taxon>
        <taxon>Fabaceae</taxon>
        <taxon>Papilionoideae</taxon>
        <taxon>50 kb inversion clade</taxon>
        <taxon>NPAAA clade</taxon>
        <taxon>Hologalegina</taxon>
        <taxon>IRL clade</taxon>
        <taxon>Trifolieae</taxon>
        <taxon>Trifolium</taxon>
    </lineage>
</organism>
<reference evidence="1 2" key="2">
    <citation type="journal article" date="2017" name="Front. Plant Sci.">
        <title>Gene Classification and Mining of Molecular Markers Useful in Red Clover (Trifolium pratense) Breeding.</title>
        <authorList>
            <person name="Istvanek J."/>
            <person name="Dluhosova J."/>
            <person name="Dluhos P."/>
            <person name="Patkova L."/>
            <person name="Nedelnik J."/>
            <person name="Repkova J."/>
        </authorList>
    </citation>
    <scope>NUCLEOTIDE SEQUENCE [LARGE SCALE GENOMIC DNA]</scope>
    <source>
        <strain evidence="2">cv. Tatra</strain>
        <tissue evidence="1">Young leaves</tissue>
    </source>
</reference>
<gene>
    <name evidence="1" type="ORF">L195_g005541</name>
</gene>
<comment type="caution">
    <text evidence="1">The sequence shown here is derived from an EMBL/GenBank/DDBJ whole genome shotgun (WGS) entry which is preliminary data.</text>
</comment>
<accession>A0A2K3P152</accession>
<name>A0A2K3P152_TRIPR</name>
<dbReference type="AlphaFoldDB" id="A0A2K3P152"/>
<dbReference type="Proteomes" id="UP000236291">
    <property type="component" value="Unassembled WGS sequence"/>
</dbReference>
<reference evidence="1 2" key="1">
    <citation type="journal article" date="2014" name="Am. J. Bot.">
        <title>Genome assembly and annotation for red clover (Trifolium pratense; Fabaceae).</title>
        <authorList>
            <person name="Istvanek J."/>
            <person name="Jaros M."/>
            <person name="Krenek A."/>
            <person name="Repkova J."/>
        </authorList>
    </citation>
    <scope>NUCLEOTIDE SEQUENCE [LARGE SCALE GENOMIC DNA]</scope>
    <source>
        <strain evidence="2">cv. Tatra</strain>
        <tissue evidence="1">Young leaves</tissue>
    </source>
</reference>
<dbReference type="EMBL" id="ASHM01002864">
    <property type="protein sequence ID" value="PNY08999.1"/>
    <property type="molecule type" value="Genomic_DNA"/>
</dbReference>